<comment type="caution">
    <text evidence="2">The sequence shown here is derived from an EMBL/GenBank/DDBJ whole genome shotgun (WGS) entry which is preliminary data.</text>
</comment>
<dbReference type="InterPro" id="IPR001466">
    <property type="entry name" value="Beta-lactam-related"/>
</dbReference>
<evidence type="ECO:0000313" key="3">
    <source>
        <dbReference type="Proteomes" id="UP000533598"/>
    </source>
</evidence>
<sequence length="398" mass="42216">MGVTQIHGTVAPGFEPVRDAFLANFTDGPDVGAAVTVYQRGQKVVDLWGGVADVDTGRAWDQDTIQLVFSTTKGVTATIAHLLVQRGELDLDAPVAQYWPEFAAAGKQDIPVRWLLTHQAGLAMPERKFPLAWLAEWDPIVAQLAAQEPNWEPGTAHGYHGVTYGWLVGEVIRRATGRTVGTILAEDVAKPLGLDLWIGLPKEQEPRVGKFIEADLSAPPSPAEDLPPELARMLAVLADPNSLAMRALNVMSDPMPANSPELRAAEVPAISAVGTADAFARLYASTVGEVDGFRLLERETVDRARAVQSVGPDKVLMLPSIWGLGYMTGAHAEGVTPMISHLGPGTFGHGGYGGSLAFGDVDHEIGFGYVMNKIHSGLTGEGATAARLVDALKGVLAG</sequence>
<dbReference type="EMBL" id="JACHMH010000001">
    <property type="protein sequence ID" value="MBB4677503.1"/>
    <property type="molecule type" value="Genomic_DNA"/>
</dbReference>
<evidence type="ECO:0000259" key="1">
    <source>
        <dbReference type="Pfam" id="PF00144"/>
    </source>
</evidence>
<accession>A0A7W7CAE5</accession>
<keyword evidence="3" id="KW-1185">Reference proteome</keyword>
<protein>
    <submittedName>
        <fullName evidence="2">CubicO group peptidase (Beta-lactamase class C family)</fullName>
    </submittedName>
</protein>
<organism evidence="2 3">
    <name type="scientific">Crossiella cryophila</name>
    <dbReference type="NCBI Taxonomy" id="43355"/>
    <lineage>
        <taxon>Bacteria</taxon>
        <taxon>Bacillati</taxon>
        <taxon>Actinomycetota</taxon>
        <taxon>Actinomycetes</taxon>
        <taxon>Pseudonocardiales</taxon>
        <taxon>Pseudonocardiaceae</taxon>
        <taxon>Crossiella</taxon>
    </lineage>
</organism>
<evidence type="ECO:0000313" key="2">
    <source>
        <dbReference type="EMBL" id="MBB4677503.1"/>
    </source>
</evidence>
<dbReference type="Gene3D" id="3.40.710.10">
    <property type="entry name" value="DD-peptidase/beta-lactamase superfamily"/>
    <property type="match status" value="1"/>
</dbReference>
<dbReference type="InterPro" id="IPR052907">
    <property type="entry name" value="Beta-lactamase/esterase"/>
</dbReference>
<dbReference type="PANTHER" id="PTHR43319">
    <property type="entry name" value="BETA-LACTAMASE-RELATED"/>
    <property type="match status" value="1"/>
</dbReference>
<dbReference type="Pfam" id="PF00144">
    <property type="entry name" value="Beta-lactamase"/>
    <property type="match status" value="1"/>
</dbReference>
<dbReference type="PANTHER" id="PTHR43319:SF3">
    <property type="entry name" value="BETA-LACTAMASE-RELATED DOMAIN-CONTAINING PROTEIN"/>
    <property type="match status" value="1"/>
</dbReference>
<dbReference type="Proteomes" id="UP000533598">
    <property type="component" value="Unassembled WGS sequence"/>
</dbReference>
<dbReference type="InterPro" id="IPR012338">
    <property type="entry name" value="Beta-lactam/transpept-like"/>
</dbReference>
<feature type="domain" description="Beta-lactamase-related" evidence="1">
    <location>
        <begin position="24"/>
        <end position="387"/>
    </location>
</feature>
<dbReference type="AlphaFoldDB" id="A0A7W7CAE5"/>
<proteinExistence type="predicted"/>
<gene>
    <name evidence="2" type="ORF">HNR67_003621</name>
</gene>
<name>A0A7W7CAE5_9PSEU</name>
<dbReference type="SUPFAM" id="SSF56601">
    <property type="entry name" value="beta-lactamase/transpeptidase-like"/>
    <property type="match status" value="1"/>
</dbReference>
<reference evidence="2 3" key="1">
    <citation type="submission" date="2020-08" db="EMBL/GenBank/DDBJ databases">
        <title>Sequencing the genomes of 1000 actinobacteria strains.</title>
        <authorList>
            <person name="Klenk H.-P."/>
        </authorList>
    </citation>
    <scope>NUCLEOTIDE SEQUENCE [LARGE SCALE GENOMIC DNA]</scope>
    <source>
        <strain evidence="2 3">DSM 44230</strain>
    </source>
</reference>
<dbReference type="RefSeq" id="WP_221489950.1">
    <property type="nucleotide sequence ID" value="NZ_BAAAUI010000049.1"/>
</dbReference>